<evidence type="ECO:0000256" key="2">
    <source>
        <dbReference type="SAM" id="Phobius"/>
    </source>
</evidence>
<feature type="region of interest" description="Disordered" evidence="1">
    <location>
        <begin position="1501"/>
        <end position="1526"/>
    </location>
</feature>
<keyword evidence="3" id="KW-0934">Plastid</keyword>
<proteinExistence type="predicted"/>
<feature type="region of interest" description="Disordered" evidence="1">
    <location>
        <begin position="1944"/>
        <end position="1985"/>
    </location>
</feature>
<feature type="compositionally biased region" description="Polar residues" evidence="1">
    <location>
        <begin position="2281"/>
        <end position="2292"/>
    </location>
</feature>
<name>A0A0S2IEG6_9CHLO</name>
<gene>
    <name evidence="3" type="primary">ycf1a</name>
</gene>
<keyword evidence="2" id="KW-0812">Transmembrane</keyword>
<feature type="region of interest" description="Disordered" evidence="1">
    <location>
        <begin position="589"/>
        <end position="616"/>
    </location>
</feature>
<evidence type="ECO:0000256" key="1">
    <source>
        <dbReference type="SAM" id="MobiDB-lite"/>
    </source>
</evidence>
<feature type="transmembrane region" description="Helical" evidence="2">
    <location>
        <begin position="134"/>
        <end position="154"/>
    </location>
</feature>
<sequence length="2362" mass="268445">MIPILSLVTSVKDYLEVVHKLIEYDSLNINYTDYGSILTYFFITLKNCVVDFFSLSWRSISSSLSNLPIVIPDISAAMISEITVLDGYFHNAFLFLDAPFRSSSLNEVLPFPTGEGAEQVQSEQNIMVYCLEKFSIGLFNSLFLFLPTSTTHIITLRRFVMQGLEAGYISGLGAIAGNMFWLTSVIFGWRFFVIPWLSLDTFRYILGFILLVKYMWDSYNERTTSSPLANTTTTAAPYGGGGFARSGNKFGGPFTTTATGLRRDEGLTQSPVNSQKQKIFLFTFLLALTEQTSIYPFISNFSFSNASLLETFPLLPPALETANSLPLSLGQADAHNYLSFLFIHSSYLLGICLGCLSLLHFSCWFWENPAFKLYMWVVSTFKVSTGFYYKVLNFGFLYLTMLSAITSIPYYGLDYTITNPLGYVSDDRIIQDKIVLETSFLGTKASDRNTRRNRGRHGRRERWKRRIRKYRTFDASLYDQGIYDLFTIEDLNYGFDRFWLRRKLRNHRVRFRFFPGPWMRSFKKQLAKPRLESYTGPRIEFFRILFEQVYHPLFHAYTPIMEREGLQNRGFPPPPSLKPFLVADIGNETKEGPLPLGPLPGTDSARAGTRRPSPAFERAPITNSARQTHEAFVLGKSLNYAAANTPPPRWPGAAIEPLEGSILSFGSEGQQQLRSQRGSMAVPGHRGGTGIRIESPPLQSSQTLGYLKQGSINKTSTDQFIHYNLGNSHKSTLRKFVRKIDNRLKTSKILYGQLSKFNTMALIPYTPLYSGARGKEAVRDSLYFQGSQIQSSKGNQNQKNIKNIFYNKNLSKKDYNILRYRSLLTLLRSENEPHSYLSGVGREEGQFPNAASQIVPLPSFEFGGPAFAGLRPAKGPCFEIGAPSMTGGSHRAPAPNSRSSCAAANTPPSMAGGGHLAPLGGVLAATQRQTQANAEGKEDKLIRKKVYYNTEMLLHPLKFYLQQETGLKRKYRYYTPNIYRKFGIENNAPYFRTMLKRYFYNYKPTLRWERTMRVASLRKALRKTTRIPRKLQYNENLNSQSGSMAVPGHRGGADLFEHKGLFIDNKYTSTESTSLRNKFLPTAKTKEDKGLPSAPFAFNKEAIGFRDPEIKEEFFSYKERNQPPRWPGAAIEPLYENNNKANLQKNTYNYTVVSKKASRYRYQIYKDVLQHWYYSPFNRFLLKLDVDSFMRRQPQSHFLTEKEENLLHLRRFLLSEHYNTLRWYTNMEHYRSMKTQLNGSTKSFSSRAYNHQFAGTFKKIRHLFAITPSQSNIPTKTLPFLAFDSPLALQIGEGAPSNGQPRPALTDKQRRLAVTDVKGKEEPESKNEQTLGAALKQSEGKGVLKFDQPLYNEYTNTKTNSLINGLIIHEELLTTRPIMREDFVAEAQKLVRDYIIRTRISNENRDTPIKQLLNEQNYIELTKLFGFPSLTSAFAPQNLPSLNYDPIDPAFDTALSAALPYFGLRPFIGFGTGESGVLKPGGPSNMEALVVALTPPIIEGDPNSTASTQLLTGPNTNTPNSTGLSTIGARQRAKPSRWPEAAIEPQASSPMYENRVETSLNPKKDQVQKRTKYEESSFLGSKSQRINLFNIRNKKFMEDLYFTYLKKWKRHVNNQEALKNYLNRRVDKREKRKILKENKYAEKLKRLQNWLENTNFRTSNSISSLPPLENSKRQSNSQGYKERNGQEGTQSYLGQASSFGQVTPFTYTAPQAGARRPSSAIEGGRGMDKGFLVTTGAKQGVSLEAEKLQIMKFKKDFNIIYNKTKQLKSLVNFEKKNNSLYPPNNHVTTAALNQQIGEKGPFYGQSYMYRLFHSFQPFRFFRSSPYRTKETRTGAERSGLSGYMDEQRGLSIAERDEEDVTKRSFWNLTDNSQKMIKSNLFNYLGLDKIFNLIKPIKRKSLKDWRKRERAVGKQKRSSKEFKLLGKKTEYKKLSSYFDDHSLSLPPPSLMQGSEGPTSLQTMEPSRKKRDSGVRGPDVSGQRMGIQNKEKEPFFDSWTFNAIYKKIRKFKRKTSPQRRARIRRARGVFRKRTLNDSLKQDLKEYTAGGQSDLMLYDKIYNKLYLSKGAAIGGADQLPSLPVSKSTLLSAFDLGKSLSQKVPKIGFGKKVSDLTGSQEKLDAGNANEPSYRKEDILKQRKSKQKKQRSRGARQKRAKFSQKQDKYRKRRRFTVNKIRTLNKKFKKVKNIVEIQSWWWKNFIPSIQASTEALWQIEKDILIQQKLSQLETAPQTMASVLAKRNFTLLPSAISNAAFIPLAPFSLSQEGRGSMTAPGHRGGGAPNSSPLSAGTNQEGFKITPVERAVFPIQGKTVSTPDSIGFLSKGLDGRPLDDGELDDRPWPSKGPLVFANGKNWPSNPPPLL</sequence>
<feature type="region of interest" description="Disordered" evidence="1">
    <location>
        <begin position="2116"/>
        <end position="2163"/>
    </location>
</feature>
<accession>A0A0S2IEG6</accession>
<feature type="transmembrane region" description="Helical" evidence="2">
    <location>
        <begin position="166"/>
        <end position="187"/>
    </location>
</feature>
<feature type="compositionally biased region" description="Polar residues" evidence="1">
    <location>
        <begin position="1547"/>
        <end position="1561"/>
    </location>
</feature>
<feature type="region of interest" description="Disordered" evidence="1">
    <location>
        <begin position="2316"/>
        <end position="2362"/>
    </location>
</feature>
<feature type="compositionally biased region" description="Polar residues" evidence="1">
    <location>
        <begin position="1950"/>
        <end position="1963"/>
    </location>
</feature>
<feature type="region of interest" description="Disordered" evidence="1">
    <location>
        <begin position="2266"/>
        <end position="2292"/>
    </location>
</feature>
<reference evidence="3" key="1">
    <citation type="journal article" date="2015" name="BMC Evol. Biol.">
        <title>Chloroplast phylogenomic analysis of chlorophyte green algae identifies a novel lineage sister to the Sphaeropleales (Chlorophyceae).</title>
        <authorList>
            <person name="Lemieux C."/>
            <person name="Vincent A.T."/>
            <person name="Labarre A."/>
            <person name="Otis C."/>
            <person name="Turmel M."/>
        </authorList>
    </citation>
    <scope>NUCLEOTIDE SEQUENCE</scope>
</reference>
<dbReference type="EMBL" id="KT625378">
    <property type="protein sequence ID" value="ALO21695.1"/>
    <property type="molecule type" value="Genomic_DNA"/>
</dbReference>
<feature type="region of interest" description="Disordered" evidence="1">
    <location>
        <begin position="1547"/>
        <end position="1569"/>
    </location>
</feature>
<organism evidence="3">
    <name type="scientific">Stephanosphaera pluvialis</name>
    <dbReference type="NCBI Taxonomy" id="51712"/>
    <lineage>
        <taxon>Eukaryota</taxon>
        <taxon>Viridiplantae</taxon>
        <taxon>Chlorophyta</taxon>
        <taxon>core chlorophytes</taxon>
        <taxon>Chlorophyceae</taxon>
        <taxon>CS clade</taxon>
        <taxon>Chlamydomonadales</taxon>
        <taxon>Haematococcaceae</taxon>
        <taxon>Stephanosphaera</taxon>
    </lineage>
</organism>
<protein>
    <submittedName>
        <fullName evidence="3">Hypothetical chloroplast RF1</fullName>
    </submittedName>
</protein>
<feature type="transmembrane region" description="Helical" evidence="2">
    <location>
        <begin position="347"/>
        <end position="366"/>
    </location>
</feature>
<keyword evidence="2" id="KW-1133">Transmembrane helix</keyword>
<keyword evidence="2" id="KW-0472">Membrane</keyword>
<feature type="compositionally biased region" description="Basic residues" evidence="1">
    <location>
        <begin position="2137"/>
        <end position="2163"/>
    </location>
</feature>
<feature type="transmembrane region" description="Helical" evidence="2">
    <location>
        <begin position="387"/>
        <end position="411"/>
    </location>
</feature>
<feature type="compositionally biased region" description="Low complexity" evidence="1">
    <location>
        <begin position="1510"/>
        <end position="1526"/>
    </location>
</feature>
<evidence type="ECO:0000313" key="3">
    <source>
        <dbReference type="EMBL" id="ALO21695.1"/>
    </source>
</evidence>
<feature type="compositionally biased region" description="Basic and acidic residues" evidence="1">
    <location>
        <begin position="2325"/>
        <end position="2340"/>
    </location>
</feature>
<feature type="region of interest" description="Disordered" evidence="1">
    <location>
        <begin position="1661"/>
        <end position="1688"/>
    </location>
</feature>
<feature type="transmembrane region" description="Helical" evidence="2">
    <location>
        <begin position="279"/>
        <end position="298"/>
    </location>
</feature>
<keyword evidence="3" id="KW-0150">Chloroplast</keyword>
<geneLocation type="chloroplast" evidence="3"/>